<accession>A0AA88XUM0</accession>
<dbReference type="AlphaFoldDB" id="A0AA88XUM0"/>
<reference evidence="7" key="1">
    <citation type="submission" date="2019-08" db="EMBL/GenBank/DDBJ databases">
        <title>The improved chromosome-level genome for the pearl oyster Pinctada fucata martensii using PacBio sequencing and Hi-C.</title>
        <authorList>
            <person name="Zheng Z."/>
        </authorList>
    </citation>
    <scope>NUCLEOTIDE SEQUENCE</scope>
    <source>
        <strain evidence="7">ZZ-2019</strain>
        <tissue evidence="7">Adductor muscle</tissue>
    </source>
</reference>
<keyword evidence="8" id="KW-1185">Reference proteome</keyword>
<dbReference type="EMBL" id="VSWD01000010">
    <property type="protein sequence ID" value="KAK3091973.1"/>
    <property type="molecule type" value="Genomic_DNA"/>
</dbReference>
<feature type="region of interest" description="Disordered" evidence="6">
    <location>
        <begin position="287"/>
        <end position="314"/>
    </location>
</feature>
<comment type="subcellular location">
    <subcellularLocation>
        <location evidence="1">Secreted</location>
    </subcellularLocation>
</comment>
<keyword evidence="5" id="KW-1015">Disulfide bond</keyword>
<feature type="binding site" evidence="4">
    <location>
        <position position="187"/>
    </location>
    <ligand>
        <name>cyanocob(III)alamin</name>
        <dbReference type="ChEBI" id="CHEBI:17439"/>
    </ligand>
</feature>
<feature type="binding site" evidence="4">
    <location>
        <position position="228"/>
    </location>
    <ligand>
        <name>cyanocob(III)alamin</name>
        <dbReference type="ChEBI" id="CHEBI:17439"/>
    </ligand>
</feature>
<protein>
    <submittedName>
        <fullName evidence="7">Uncharacterized protein</fullName>
    </submittedName>
</protein>
<dbReference type="InterPro" id="IPR002157">
    <property type="entry name" value="Cbl-bd_prot"/>
</dbReference>
<evidence type="ECO:0000313" key="7">
    <source>
        <dbReference type="EMBL" id="KAK3091973.1"/>
    </source>
</evidence>
<gene>
    <name evidence="7" type="ORF">FSP39_024109</name>
</gene>
<evidence type="ECO:0000256" key="4">
    <source>
        <dbReference type="PIRSR" id="PIRSR602157-1"/>
    </source>
</evidence>
<dbReference type="PANTHER" id="PTHR10559:SF18">
    <property type="entry name" value="TRANSCOBALAMIN II"/>
    <property type="match status" value="1"/>
</dbReference>
<evidence type="ECO:0000256" key="2">
    <source>
        <dbReference type="ARBA" id="ARBA00022525"/>
    </source>
</evidence>
<keyword evidence="2" id="KW-0964">Secreted</keyword>
<evidence type="ECO:0000256" key="5">
    <source>
        <dbReference type="PIRSR" id="PIRSR602157-2"/>
    </source>
</evidence>
<feature type="disulfide bond" evidence="5">
    <location>
        <begin position="161"/>
        <end position="198"/>
    </location>
</feature>
<proteinExistence type="predicted"/>
<comment type="caution">
    <text evidence="7">The sequence shown here is derived from an EMBL/GenBank/DDBJ whole genome shotgun (WGS) entry which is preliminary data.</text>
</comment>
<evidence type="ECO:0000256" key="3">
    <source>
        <dbReference type="ARBA" id="ARBA00022729"/>
    </source>
</evidence>
<keyword evidence="3" id="KW-0732">Signal</keyword>
<evidence type="ECO:0000256" key="6">
    <source>
        <dbReference type="SAM" id="MobiDB-lite"/>
    </source>
</evidence>
<dbReference type="InterPro" id="IPR051588">
    <property type="entry name" value="Cobalamin_Transport"/>
</dbReference>
<organism evidence="7 8">
    <name type="scientific">Pinctada imbricata</name>
    <name type="common">Atlantic pearl-oyster</name>
    <name type="synonym">Pinctada martensii</name>
    <dbReference type="NCBI Taxonomy" id="66713"/>
    <lineage>
        <taxon>Eukaryota</taxon>
        <taxon>Metazoa</taxon>
        <taxon>Spiralia</taxon>
        <taxon>Lophotrochozoa</taxon>
        <taxon>Mollusca</taxon>
        <taxon>Bivalvia</taxon>
        <taxon>Autobranchia</taxon>
        <taxon>Pteriomorphia</taxon>
        <taxon>Pterioida</taxon>
        <taxon>Pterioidea</taxon>
        <taxon>Pteriidae</taxon>
        <taxon>Pinctada</taxon>
    </lineage>
</organism>
<dbReference type="GO" id="GO:0005615">
    <property type="term" value="C:extracellular space"/>
    <property type="evidence" value="ECO:0007669"/>
    <property type="project" value="TreeGrafter"/>
</dbReference>
<sequence length="314" mass="35502">MENELFRMKPNYRLCTDERIIVKMKSFVGLQCSKSEGTKWLLNKRNPDWGWGTRGEAQSIIALHLTNDRLLNKSDPYVYISVKEMNIDLLKALSHDTELASSEWGHGVLGIYVTALIATCQDPHDFYGFDLLDKLQFHVENFTDYYKSNKFAYSWALIGICVAGGQIEDRYKDHLVTQFGNTSFNIDTISMILMALSCGRSDINNDTYIQNLASFIASKQLPSGAFGNEYTTALAVQALLSINDSRMTTVVDKALFNLTTTLVKEDPDDNLNTTHNRANIEYRRTSSKLEVGPGAQEEEASHVGYPHRPSMFMH</sequence>
<dbReference type="GO" id="GO:0031419">
    <property type="term" value="F:cobalamin binding"/>
    <property type="evidence" value="ECO:0007669"/>
    <property type="project" value="InterPro"/>
</dbReference>
<dbReference type="InterPro" id="IPR008930">
    <property type="entry name" value="Terpenoid_cyclase/PrenylTrfase"/>
</dbReference>
<dbReference type="Gene3D" id="1.50.10.20">
    <property type="match status" value="1"/>
</dbReference>
<evidence type="ECO:0000256" key="1">
    <source>
        <dbReference type="ARBA" id="ARBA00004613"/>
    </source>
</evidence>
<keyword evidence="4" id="KW-0170">Cobalt</keyword>
<name>A0AA88XUM0_PINIB</name>
<dbReference type="Proteomes" id="UP001186944">
    <property type="component" value="Unassembled WGS sequence"/>
</dbReference>
<dbReference type="Pfam" id="PF01122">
    <property type="entry name" value="Cobalamin_bind"/>
    <property type="match status" value="1"/>
</dbReference>
<dbReference type="SUPFAM" id="SSF48239">
    <property type="entry name" value="Terpenoid cyclases/Protein prenyltransferases"/>
    <property type="match status" value="1"/>
</dbReference>
<evidence type="ECO:0000313" key="8">
    <source>
        <dbReference type="Proteomes" id="UP001186944"/>
    </source>
</evidence>
<dbReference type="GO" id="GO:0015889">
    <property type="term" value="P:cobalamin transport"/>
    <property type="evidence" value="ECO:0007669"/>
    <property type="project" value="InterPro"/>
</dbReference>
<dbReference type="PANTHER" id="PTHR10559">
    <property type="entry name" value="TRANSCOBALAMIN-1/GASTRIC INTRINSIC FACTOR"/>
    <property type="match status" value="1"/>
</dbReference>